<keyword evidence="6" id="KW-1185">Reference proteome</keyword>
<evidence type="ECO:0000256" key="3">
    <source>
        <dbReference type="SAM" id="MobiDB-lite"/>
    </source>
</evidence>
<dbReference type="Proteomes" id="UP001212997">
    <property type="component" value="Unassembled WGS sequence"/>
</dbReference>
<dbReference type="InterPro" id="IPR042246">
    <property type="entry name" value="ZCCHC9"/>
</dbReference>
<evidence type="ECO:0000256" key="2">
    <source>
        <dbReference type="PROSITE-ProRule" id="PRU00047"/>
    </source>
</evidence>
<proteinExistence type="predicted"/>
<evidence type="ECO:0000256" key="1">
    <source>
        <dbReference type="ARBA" id="ARBA00022664"/>
    </source>
</evidence>
<dbReference type="PROSITE" id="PS50158">
    <property type="entry name" value="ZF_CCHC"/>
    <property type="match status" value="2"/>
</dbReference>
<gene>
    <name evidence="5" type="ORF">NLI96_g828</name>
</gene>
<dbReference type="GO" id="GO:0003676">
    <property type="term" value="F:nucleic acid binding"/>
    <property type="evidence" value="ECO:0007669"/>
    <property type="project" value="InterPro"/>
</dbReference>
<dbReference type="PANTHER" id="PTHR46242:SF1">
    <property type="entry name" value="ZINC FINGER CCHC DOMAIN-CONTAINING PROTEIN 9"/>
    <property type="match status" value="1"/>
</dbReference>
<evidence type="ECO:0000259" key="4">
    <source>
        <dbReference type="PROSITE" id="PS50158"/>
    </source>
</evidence>
<reference evidence="5" key="1">
    <citation type="submission" date="2022-07" db="EMBL/GenBank/DDBJ databases">
        <title>Genome Sequence of Physisporinus lineatus.</title>
        <authorList>
            <person name="Buettner E."/>
        </authorList>
    </citation>
    <scope>NUCLEOTIDE SEQUENCE</scope>
    <source>
        <strain evidence="5">VT162</strain>
    </source>
</reference>
<dbReference type="AlphaFoldDB" id="A0AAD5YNI7"/>
<feature type="domain" description="CCHC-type" evidence="4">
    <location>
        <begin position="178"/>
        <end position="193"/>
    </location>
</feature>
<dbReference type="PANTHER" id="PTHR46242">
    <property type="entry name" value="ZINC FINGER CCHC DOMAIN-CONTAINING PROTEIN 9 ZCCHC9"/>
    <property type="match status" value="1"/>
</dbReference>
<organism evidence="5 6">
    <name type="scientific">Meripilus lineatus</name>
    <dbReference type="NCBI Taxonomy" id="2056292"/>
    <lineage>
        <taxon>Eukaryota</taxon>
        <taxon>Fungi</taxon>
        <taxon>Dikarya</taxon>
        <taxon>Basidiomycota</taxon>
        <taxon>Agaricomycotina</taxon>
        <taxon>Agaricomycetes</taxon>
        <taxon>Polyporales</taxon>
        <taxon>Meripilaceae</taxon>
        <taxon>Meripilus</taxon>
    </lineage>
</organism>
<keyword evidence="2" id="KW-0479">Metal-binding</keyword>
<dbReference type="GO" id="GO:0005730">
    <property type="term" value="C:nucleolus"/>
    <property type="evidence" value="ECO:0007669"/>
    <property type="project" value="TreeGrafter"/>
</dbReference>
<feature type="compositionally biased region" description="Basic and acidic residues" evidence="3">
    <location>
        <begin position="77"/>
        <end position="93"/>
    </location>
</feature>
<feature type="domain" description="CCHC-type" evidence="4">
    <location>
        <begin position="103"/>
        <end position="118"/>
    </location>
</feature>
<dbReference type="GO" id="GO:0006397">
    <property type="term" value="P:mRNA processing"/>
    <property type="evidence" value="ECO:0007669"/>
    <property type="project" value="UniProtKB-KW"/>
</dbReference>
<evidence type="ECO:0000313" key="5">
    <source>
        <dbReference type="EMBL" id="KAJ3491239.1"/>
    </source>
</evidence>
<dbReference type="Gene3D" id="4.10.60.10">
    <property type="entry name" value="Zinc finger, CCHC-type"/>
    <property type="match status" value="2"/>
</dbReference>
<protein>
    <recommendedName>
        <fullName evidence="4">CCHC-type domain-containing protein</fullName>
    </recommendedName>
</protein>
<dbReference type="SUPFAM" id="SSF57756">
    <property type="entry name" value="Retrovirus zinc finger-like domains"/>
    <property type="match status" value="2"/>
</dbReference>
<name>A0AAD5YNI7_9APHY</name>
<accession>A0AAD5YNI7</accession>
<feature type="region of interest" description="Disordered" evidence="3">
    <location>
        <begin position="16"/>
        <end position="93"/>
    </location>
</feature>
<dbReference type="GO" id="GO:0008270">
    <property type="term" value="F:zinc ion binding"/>
    <property type="evidence" value="ECO:0007669"/>
    <property type="project" value="UniProtKB-KW"/>
</dbReference>
<sequence length="297" mass="32544">MTRYANVGLKRTYLQAGFDAQGDGQDPSPRDVLPMNASGEASPKKRKKREFKEASNKSNVEHQVGKSSKKAVAKSSKASEARKFASERRRLKRQDSRMSDTICYACRQQGHAAKDCPSALSTQESSTNEAGRSRPSRTRARGTNTAVGICYRCGSKKHNLSKCKASVDPENPLPFASCFVCAGRGHLASACPQNQSKGIYPNGGCCKLCSKTTHLAKDCDLRKNEVASNTLFLGTGRDAGADEDDFHTYKRNSTQLNKEEKGDQRRKRLQDVKVGAYTGTIKPYGQVPAHKSKVVNF</sequence>
<evidence type="ECO:0000313" key="6">
    <source>
        <dbReference type="Proteomes" id="UP001212997"/>
    </source>
</evidence>
<feature type="region of interest" description="Disordered" evidence="3">
    <location>
        <begin position="117"/>
        <end position="141"/>
    </location>
</feature>
<feature type="compositionally biased region" description="Basic and acidic residues" evidence="3">
    <location>
        <begin position="50"/>
        <end position="64"/>
    </location>
</feature>
<keyword evidence="2" id="KW-0863">Zinc-finger</keyword>
<dbReference type="Pfam" id="PF00098">
    <property type="entry name" value="zf-CCHC"/>
    <property type="match status" value="1"/>
</dbReference>
<dbReference type="SMART" id="SM00343">
    <property type="entry name" value="ZnF_C2HC"/>
    <property type="match status" value="4"/>
</dbReference>
<dbReference type="EMBL" id="JANAWD010000015">
    <property type="protein sequence ID" value="KAJ3491239.1"/>
    <property type="molecule type" value="Genomic_DNA"/>
</dbReference>
<keyword evidence="2" id="KW-0862">Zinc</keyword>
<feature type="region of interest" description="Disordered" evidence="3">
    <location>
        <begin position="243"/>
        <end position="269"/>
    </location>
</feature>
<feature type="compositionally biased region" description="Polar residues" evidence="3">
    <location>
        <begin position="119"/>
        <end position="130"/>
    </location>
</feature>
<comment type="caution">
    <text evidence="5">The sequence shown here is derived from an EMBL/GenBank/DDBJ whole genome shotgun (WGS) entry which is preliminary data.</text>
</comment>
<keyword evidence="1" id="KW-0507">mRNA processing</keyword>
<dbReference type="InterPro" id="IPR036875">
    <property type="entry name" value="Znf_CCHC_sf"/>
</dbReference>
<dbReference type="InterPro" id="IPR001878">
    <property type="entry name" value="Znf_CCHC"/>
</dbReference>